<organism evidence="2">
    <name type="scientific">viral metagenome</name>
    <dbReference type="NCBI Taxonomy" id="1070528"/>
    <lineage>
        <taxon>unclassified sequences</taxon>
        <taxon>metagenomes</taxon>
        <taxon>organismal metagenomes</taxon>
    </lineage>
</organism>
<dbReference type="AlphaFoldDB" id="A0A6M3JKF4"/>
<sequence length="136" mass="15314">MIDLKEKLIGIVRDVVGNISPDDSKDGRKKRVTLRVNFERCTVEDVIQRALSPIKINYVNTTRIKGWDIIKALPDVIELYANPAGTKAVADPKAAILAQFPNMDAKEQEEFIETLQKQRKVLLRKAAEKAEKAEKA</sequence>
<evidence type="ECO:0000256" key="1">
    <source>
        <dbReference type="SAM" id="Coils"/>
    </source>
</evidence>
<feature type="coiled-coil region" evidence="1">
    <location>
        <begin position="105"/>
        <end position="132"/>
    </location>
</feature>
<keyword evidence="1" id="KW-0175">Coiled coil</keyword>
<proteinExistence type="predicted"/>
<protein>
    <submittedName>
        <fullName evidence="2">Uncharacterized protein</fullName>
    </submittedName>
</protein>
<reference evidence="2" key="1">
    <citation type="submission" date="2020-03" db="EMBL/GenBank/DDBJ databases">
        <title>The deep terrestrial virosphere.</title>
        <authorList>
            <person name="Holmfeldt K."/>
            <person name="Nilsson E."/>
            <person name="Simone D."/>
            <person name="Lopez-Fernandez M."/>
            <person name="Wu X."/>
            <person name="de Brujin I."/>
            <person name="Lundin D."/>
            <person name="Andersson A."/>
            <person name="Bertilsson S."/>
            <person name="Dopson M."/>
        </authorList>
    </citation>
    <scope>NUCLEOTIDE SEQUENCE</scope>
    <source>
        <strain evidence="2">MM415A03646</strain>
    </source>
</reference>
<gene>
    <name evidence="2" type="ORF">MM415A03646_0001</name>
</gene>
<dbReference type="EMBL" id="MT141805">
    <property type="protein sequence ID" value="QJA70584.1"/>
    <property type="molecule type" value="Genomic_DNA"/>
</dbReference>
<accession>A0A6M3JKF4</accession>
<evidence type="ECO:0000313" key="2">
    <source>
        <dbReference type="EMBL" id="QJA70584.1"/>
    </source>
</evidence>
<name>A0A6M3JKF4_9ZZZZ</name>